<accession>A0A7Y0YRW4</accession>
<reference evidence="1" key="1">
    <citation type="submission" date="2020-04" db="EMBL/GenBank/DDBJ databases">
        <authorList>
            <person name="Chakraborty B."/>
            <person name="Walker A.R."/>
            <person name="Burne R.A."/>
        </authorList>
    </citation>
    <scope>NUCLEOTIDE SEQUENCE [LARGE SCALE GENOMIC DNA]</scope>
    <source>
        <strain evidence="1">BCA8</strain>
    </source>
</reference>
<proteinExistence type="predicted"/>
<gene>
    <name evidence="1" type="ORF">HGP05_02940</name>
</gene>
<dbReference type="EMBL" id="JABBCN010000001">
    <property type="protein sequence ID" value="NMX24656.1"/>
    <property type="molecule type" value="Genomic_DNA"/>
</dbReference>
<name>A0A7Y0YRW4_STRSA</name>
<comment type="caution">
    <text evidence="1">The sequence shown here is derived from an EMBL/GenBank/DDBJ whole genome shotgun (WGS) entry which is preliminary data.</text>
</comment>
<dbReference type="AlphaFoldDB" id="A0A7Y0YRW4"/>
<organism evidence="1">
    <name type="scientific">Streptococcus sanguinis</name>
    <dbReference type="NCBI Taxonomy" id="1305"/>
    <lineage>
        <taxon>Bacteria</taxon>
        <taxon>Bacillati</taxon>
        <taxon>Bacillota</taxon>
        <taxon>Bacilli</taxon>
        <taxon>Lactobacillales</taxon>
        <taxon>Streptococcaceae</taxon>
        <taxon>Streptococcus</taxon>
    </lineage>
</organism>
<protein>
    <submittedName>
        <fullName evidence="1">Uncharacterized protein</fullName>
    </submittedName>
</protein>
<sequence length="72" mass="8640">MHLEELTEFLEIYYHIKISRFEINKLERKETALDAICNISEANVINFNYTNTAEKLFEISEKQTHLFMDELI</sequence>
<evidence type="ECO:0000313" key="1">
    <source>
        <dbReference type="EMBL" id="NMX24656.1"/>
    </source>
</evidence>